<dbReference type="EMBL" id="JACSIT010000149">
    <property type="protein sequence ID" value="MBC6996157.1"/>
    <property type="molecule type" value="Genomic_DNA"/>
</dbReference>
<comment type="caution">
    <text evidence="1">The sequence shown here is derived from an EMBL/GenBank/DDBJ whole genome shotgun (WGS) entry which is preliminary data.</text>
</comment>
<reference evidence="1" key="1">
    <citation type="submission" date="2020-08" db="EMBL/GenBank/DDBJ databases">
        <title>Lewinella bacteria from marine environments.</title>
        <authorList>
            <person name="Zhong Y."/>
        </authorList>
    </citation>
    <scope>NUCLEOTIDE SEQUENCE</scope>
    <source>
        <strain evidence="1">KCTC 42187</strain>
    </source>
</reference>
<evidence type="ECO:0000313" key="1">
    <source>
        <dbReference type="EMBL" id="MBC6996157.1"/>
    </source>
</evidence>
<evidence type="ECO:0000313" key="2">
    <source>
        <dbReference type="Proteomes" id="UP000650081"/>
    </source>
</evidence>
<accession>A0A923PSU0</accession>
<proteinExistence type="predicted"/>
<gene>
    <name evidence="1" type="ORF">H9S92_18445</name>
</gene>
<protein>
    <submittedName>
        <fullName evidence="1">Uncharacterized protein</fullName>
    </submittedName>
</protein>
<name>A0A923PSU0_9BACT</name>
<sequence length="152" mass="17315">MRVFIVFLFSLLFLSTGCEKDPVVVPLGQQIEGVWDVSSYILTTAGSSTEFIMGNFNGAVTRMTMEFSSFEPADREGNLNVEIRFLGGQEYISPRFEYEINSSETELETPNFFDATNAQQIFWDIDRFILNERLSLSTNLNGGNIKMELRPR</sequence>
<dbReference type="Proteomes" id="UP000650081">
    <property type="component" value="Unassembled WGS sequence"/>
</dbReference>
<dbReference type="PROSITE" id="PS51257">
    <property type="entry name" value="PROKAR_LIPOPROTEIN"/>
    <property type="match status" value="1"/>
</dbReference>
<dbReference type="AlphaFoldDB" id="A0A923PSU0"/>
<dbReference type="RefSeq" id="WP_187468173.1">
    <property type="nucleotide sequence ID" value="NZ_JACSIT010000149.1"/>
</dbReference>
<keyword evidence="2" id="KW-1185">Reference proteome</keyword>
<organism evidence="1 2">
    <name type="scientific">Neolewinella lacunae</name>
    <dbReference type="NCBI Taxonomy" id="1517758"/>
    <lineage>
        <taxon>Bacteria</taxon>
        <taxon>Pseudomonadati</taxon>
        <taxon>Bacteroidota</taxon>
        <taxon>Saprospiria</taxon>
        <taxon>Saprospirales</taxon>
        <taxon>Lewinellaceae</taxon>
        <taxon>Neolewinella</taxon>
    </lineage>
</organism>